<dbReference type="InterPro" id="IPR027595">
    <property type="entry name" value="CHP04338"/>
</dbReference>
<comment type="caution">
    <text evidence="1">The sequence shown here is derived from an EMBL/GenBank/DDBJ whole genome shotgun (WGS) entry which is preliminary data.</text>
</comment>
<dbReference type="EMBL" id="BAFB01000207">
    <property type="protein sequence ID" value="GAB36323.1"/>
    <property type="molecule type" value="Genomic_DNA"/>
</dbReference>
<dbReference type="STRING" id="1108044.GOOTI_207_00080"/>
<organism evidence="1 2">
    <name type="scientific">Gordonia otitidis (strain DSM 44809 / CCUG 52243 / JCM 12355 / NBRC 100426 / IFM 10032)</name>
    <dbReference type="NCBI Taxonomy" id="1108044"/>
    <lineage>
        <taxon>Bacteria</taxon>
        <taxon>Bacillati</taxon>
        <taxon>Actinomycetota</taxon>
        <taxon>Actinomycetes</taxon>
        <taxon>Mycobacteriales</taxon>
        <taxon>Gordoniaceae</taxon>
        <taxon>Gordonia</taxon>
    </lineage>
</organism>
<dbReference type="AlphaFoldDB" id="H5TS65"/>
<dbReference type="OrthoDB" id="4380275at2"/>
<dbReference type="Proteomes" id="UP000005038">
    <property type="component" value="Unassembled WGS sequence"/>
</dbReference>
<sequence>MTAVTRGRDSQRGLVYSAEDLLRSALDARSSIGVIEIAGTRVTLPPEARFASIESMQRYVDAVLSRPSVRERFGCVAPVRVRARRGTNAAHYEPNNNTIAVPVGDDSTPFRRESVVVHELAHHLTEYGPHTASHGPEFVCVLLWLIGDVMGAEAAFVLRTFMFQHGVRVG</sequence>
<evidence type="ECO:0000313" key="2">
    <source>
        <dbReference type="Proteomes" id="UP000005038"/>
    </source>
</evidence>
<evidence type="ECO:0000313" key="1">
    <source>
        <dbReference type="EMBL" id="GAB36323.1"/>
    </source>
</evidence>
<dbReference type="NCBIfam" id="TIGR04338">
    <property type="entry name" value="HEXXH_Rv0185"/>
    <property type="match status" value="1"/>
</dbReference>
<protein>
    <recommendedName>
        <fullName evidence="3">TIGR04338 family metallohydrolase</fullName>
    </recommendedName>
</protein>
<keyword evidence="2" id="KW-1185">Reference proteome</keyword>
<proteinExistence type="predicted"/>
<gene>
    <name evidence="1" type="ORF">GOOTI_207_00080</name>
</gene>
<evidence type="ECO:0008006" key="3">
    <source>
        <dbReference type="Google" id="ProtNLM"/>
    </source>
</evidence>
<reference evidence="1" key="1">
    <citation type="submission" date="2012-02" db="EMBL/GenBank/DDBJ databases">
        <title>Whole genome shotgun sequence of Gordonia otitidis NBRC 100426.</title>
        <authorList>
            <person name="Yoshida I."/>
            <person name="Hosoyama A."/>
            <person name="Tsuchikane K."/>
            <person name="Katsumata H."/>
            <person name="Yamazaki S."/>
            <person name="Fujita N."/>
        </authorList>
    </citation>
    <scope>NUCLEOTIDE SEQUENCE [LARGE SCALE GENOMIC DNA]</scope>
    <source>
        <strain evidence="1">NBRC 100426</strain>
    </source>
</reference>
<name>H5TS65_GORO1</name>
<accession>H5TS65</accession>
<dbReference type="RefSeq" id="WP_007240505.1">
    <property type="nucleotide sequence ID" value="NZ_BAFB01000207.1"/>
</dbReference>